<gene>
    <name evidence="3" type="primary">LOC110799227</name>
</gene>
<keyword evidence="2" id="KW-1185">Reference proteome</keyword>
<dbReference type="AlphaFoldDB" id="A0A9R0K6C5"/>
<feature type="compositionally biased region" description="Basic and acidic residues" evidence="1">
    <location>
        <begin position="7"/>
        <end position="20"/>
    </location>
</feature>
<proteinExistence type="predicted"/>
<dbReference type="OrthoDB" id="1800077at2759"/>
<name>A0A9R0K6C5_SPIOL</name>
<dbReference type="Proteomes" id="UP000813463">
    <property type="component" value="Chromosome 1"/>
</dbReference>
<accession>A0A9R0K6C5</accession>
<reference evidence="3" key="2">
    <citation type="submission" date="2025-08" db="UniProtKB">
        <authorList>
            <consortium name="RefSeq"/>
        </authorList>
    </citation>
    <scope>IDENTIFICATION</scope>
    <source>
        <tissue evidence="3">Leaf</tissue>
    </source>
</reference>
<protein>
    <recommendedName>
        <fullName evidence="4">Agenet domain-containing protein</fullName>
    </recommendedName>
</protein>
<evidence type="ECO:0000313" key="2">
    <source>
        <dbReference type="Proteomes" id="UP000813463"/>
    </source>
</evidence>
<dbReference type="GeneID" id="110799227"/>
<reference evidence="2" key="1">
    <citation type="journal article" date="2021" name="Nat. Commun.">
        <title>Genomic analyses provide insights into spinach domestication and the genetic basis of agronomic traits.</title>
        <authorList>
            <person name="Cai X."/>
            <person name="Sun X."/>
            <person name="Xu C."/>
            <person name="Sun H."/>
            <person name="Wang X."/>
            <person name="Ge C."/>
            <person name="Zhang Z."/>
            <person name="Wang Q."/>
            <person name="Fei Z."/>
            <person name="Jiao C."/>
            <person name="Wang Q."/>
        </authorList>
    </citation>
    <scope>NUCLEOTIDE SEQUENCE [LARGE SCALE GENOMIC DNA]</scope>
    <source>
        <strain evidence="2">cv. Varoflay</strain>
    </source>
</reference>
<organism evidence="2 3">
    <name type="scientific">Spinacia oleracea</name>
    <name type="common">Spinach</name>
    <dbReference type="NCBI Taxonomy" id="3562"/>
    <lineage>
        <taxon>Eukaryota</taxon>
        <taxon>Viridiplantae</taxon>
        <taxon>Streptophyta</taxon>
        <taxon>Embryophyta</taxon>
        <taxon>Tracheophyta</taxon>
        <taxon>Spermatophyta</taxon>
        <taxon>Magnoliopsida</taxon>
        <taxon>eudicotyledons</taxon>
        <taxon>Gunneridae</taxon>
        <taxon>Pentapetalae</taxon>
        <taxon>Caryophyllales</taxon>
        <taxon>Chenopodiaceae</taxon>
        <taxon>Chenopodioideae</taxon>
        <taxon>Anserineae</taxon>
        <taxon>Spinacia</taxon>
    </lineage>
</organism>
<dbReference type="RefSeq" id="XP_021860137.1">
    <property type="nucleotide sequence ID" value="XM_022004445.2"/>
</dbReference>
<feature type="region of interest" description="Disordered" evidence="1">
    <location>
        <begin position="1"/>
        <end position="32"/>
    </location>
</feature>
<feature type="region of interest" description="Disordered" evidence="1">
    <location>
        <begin position="125"/>
        <end position="144"/>
    </location>
</feature>
<dbReference type="KEGG" id="soe:110799227"/>
<evidence type="ECO:0000256" key="1">
    <source>
        <dbReference type="SAM" id="MobiDB-lite"/>
    </source>
</evidence>
<evidence type="ECO:0008006" key="4">
    <source>
        <dbReference type="Google" id="ProtNLM"/>
    </source>
</evidence>
<sequence length="182" mass="21075">MAGSNNDEIKVNYRPKKEQGSRQPPRQLEGDEENITGWLSDYGWIKVQKITNKSSHTLEFTNPYEARLEDEIESGQSESKNCVGYLPYDGSSFTYEIKYYNTMFDEWTKLVINDIERDWLMSTSSVRDSKTDEPDEDVREVSPNPAALSDWAKIEFVVNDDGYEIYDPTWNSVIASLTWTNK</sequence>
<evidence type="ECO:0000313" key="3">
    <source>
        <dbReference type="RefSeq" id="XP_021860137.1"/>
    </source>
</evidence>